<sequence>MRPFAYTRAADPAAAIHAAGRGGSPSGYAPAAAIVGHAAAPAQYLGGGTTLLDLMKLDVMRPELLVDINPLADGEAGRIEAGADTLRLGALVSMADAADHPEVARDWPALAQSLALAASPQLRNMARLGGNVLQRTRCPYFRSTDWPCNKRSPGSGCAAMEGQNRLHAVLGTSDHCIASYPGDFANALLALDAQVELLGPEGARTMPVQQLHRQPGERPQVETVLARGEMITAFTVPRRPWFRRSLYLKVRDRESYAFALASAAVALDMADGQVARSGIALGGVATLPWRAAAAEKALLGRRLTAKVAEEAAEAEFAEAVAHEHNAFKLDLGRQVLARAILQAADLEL</sequence>
<dbReference type="PANTHER" id="PTHR42659:SF1">
    <property type="entry name" value="OXIDOREDUCTASE"/>
    <property type="match status" value="1"/>
</dbReference>
<keyword evidence="1" id="KW-0285">Flavoprotein</keyword>
<dbReference type="InterPro" id="IPR051312">
    <property type="entry name" value="Diverse_Substr_Oxidored"/>
</dbReference>
<dbReference type="PROSITE" id="PS51387">
    <property type="entry name" value="FAD_PCMH"/>
    <property type="match status" value="1"/>
</dbReference>
<protein>
    <submittedName>
        <fullName evidence="4">FAD binding domain-containing protein</fullName>
    </submittedName>
</protein>
<dbReference type="InterPro" id="IPR005107">
    <property type="entry name" value="CO_DH_flav_C"/>
</dbReference>
<proteinExistence type="predicted"/>
<dbReference type="Gene3D" id="3.30.465.10">
    <property type="match status" value="2"/>
</dbReference>
<keyword evidence="5" id="KW-1185">Reference proteome</keyword>
<dbReference type="Pfam" id="PF03450">
    <property type="entry name" value="CO_deh_flav_C"/>
    <property type="match status" value="1"/>
</dbReference>
<dbReference type="InterPro" id="IPR002346">
    <property type="entry name" value="Mopterin_DH_FAD-bd"/>
</dbReference>
<dbReference type="InterPro" id="IPR016167">
    <property type="entry name" value="FAD-bd_PCMH_sub1"/>
</dbReference>
<evidence type="ECO:0000313" key="5">
    <source>
        <dbReference type="Proteomes" id="UP001595528"/>
    </source>
</evidence>
<dbReference type="RefSeq" id="WP_379897521.1">
    <property type="nucleotide sequence ID" value="NZ_JBHRTR010000004.1"/>
</dbReference>
<dbReference type="SUPFAM" id="SSF55447">
    <property type="entry name" value="CO dehydrogenase flavoprotein C-terminal domain-like"/>
    <property type="match status" value="1"/>
</dbReference>
<dbReference type="InterPro" id="IPR036318">
    <property type="entry name" value="FAD-bd_PCMH-like_sf"/>
</dbReference>
<dbReference type="Proteomes" id="UP001595528">
    <property type="component" value="Unassembled WGS sequence"/>
</dbReference>
<dbReference type="PANTHER" id="PTHR42659">
    <property type="entry name" value="XANTHINE DEHYDROGENASE SUBUNIT C-RELATED"/>
    <property type="match status" value="1"/>
</dbReference>
<dbReference type="Gene3D" id="3.30.390.50">
    <property type="entry name" value="CO dehydrogenase flavoprotein, C-terminal domain"/>
    <property type="match status" value="1"/>
</dbReference>
<evidence type="ECO:0000313" key="4">
    <source>
        <dbReference type="EMBL" id="MFC3225789.1"/>
    </source>
</evidence>
<dbReference type="SMART" id="SM01092">
    <property type="entry name" value="CO_deh_flav_C"/>
    <property type="match status" value="1"/>
</dbReference>
<dbReference type="InterPro" id="IPR036683">
    <property type="entry name" value="CO_DH_flav_C_dom_sf"/>
</dbReference>
<gene>
    <name evidence="4" type="ORF">ACFOGJ_01005</name>
</gene>
<dbReference type="SUPFAM" id="SSF56176">
    <property type="entry name" value="FAD-binding/transporter-associated domain-like"/>
    <property type="match status" value="1"/>
</dbReference>
<reference evidence="5" key="1">
    <citation type="journal article" date="2019" name="Int. J. Syst. Evol. Microbiol.">
        <title>The Global Catalogue of Microorganisms (GCM) 10K type strain sequencing project: providing services to taxonomists for standard genome sequencing and annotation.</title>
        <authorList>
            <consortium name="The Broad Institute Genomics Platform"/>
            <consortium name="The Broad Institute Genome Sequencing Center for Infectious Disease"/>
            <person name="Wu L."/>
            <person name="Ma J."/>
        </authorList>
    </citation>
    <scope>NUCLEOTIDE SEQUENCE [LARGE SCALE GENOMIC DNA]</scope>
    <source>
        <strain evidence="5">KCTC 42964</strain>
    </source>
</reference>
<evidence type="ECO:0000256" key="2">
    <source>
        <dbReference type="ARBA" id="ARBA00022827"/>
    </source>
</evidence>
<accession>A0ABV7KU20</accession>
<evidence type="ECO:0000259" key="3">
    <source>
        <dbReference type="PROSITE" id="PS51387"/>
    </source>
</evidence>
<dbReference type="InterPro" id="IPR016169">
    <property type="entry name" value="FAD-bd_PCMH_sub2"/>
</dbReference>
<dbReference type="Pfam" id="PF00941">
    <property type="entry name" value="FAD_binding_5"/>
    <property type="match status" value="1"/>
</dbReference>
<keyword evidence="2" id="KW-0274">FAD</keyword>
<comment type="caution">
    <text evidence="4">The sequence shown here is derived from an EMBL/GenBank/DDBJ whole genome shotgun (WGS) entry which is preliminary data.</text>
</comment>
<evidence type="ECO:0000256" key="1">
    <source>
        <dbReference type="ARBA" id="ARBA00022630"/>
    </source>
</evidence>
<dbReference type="EMBL" id="JBHRTR010000004">
    <property type="protein sequence ID" value="MFC3225789.1"/>
    <property type="molecule type" value="Genomic_DNA"/>
</dbReference>
<name>A0ABV7KU20_9PROT</name>
<organism evidence="4 5">
    <name type="scientific">Marinibaculum pumilum</name>
    <dbReference type="NCBI Taxonomy" id="1766165"/>
    <lineage>
        <taxon>Bacteria</taxon>
        <taxon>Pseudomonadati</taxon>
        <taxon>Pseudomonadota</taxon>
        <taxon>Alphaproteobacteria</taxon>
        <taxon>Rhodospirillales</taxon>
        <taxon>Rhodospirillaceae</taxon>
        <taxon>Marinibaculum</taxon>
    </lineage>
</organism>
<dbReference type="Gene3D" id="3.30.43.10">
    <property type="entry name" value="Uridine Diphospho-n-acetylenolpyruvylglucosamine Reductase, domain 2"/>
    <property type="match status" value="1"/>
</dbReference>
<feature type="domain" description="FAD-binding PCMH-type" evidence="3">
    <location>
        <begin position="8"/>
        <end position="241"/>
    </location>
</feature>
<dbReference type="InterPro" id="IPR016166">
    <property type="entry name" value="FAD-bd_PCMH"/>
</dbReference>